<dbReference type="AlphaFoldDB" id="A0A8J2Q6D6"/>
<organism evidence="1 2">
    <name type="scientific">Cercopithifilaria johnstoni</name>
    <dbReference type="NCBI Taxonomy" id="2874296"/>
    <lineage>
        <taxon>Eukaryota</taxon>
        <taxon>Metazoa</taxon>
        <taxon>Ecdysozoa</taxon>
        <taxon>Nematoda</taxon>
        <taxon>Chromadorea</taxon>
        <taxon>Rhabditida</taxon>
        <taxon>Spirurina</taxon>
        <taxon>Spiruromorpha</taxon>
        <taxon>Filarioidea</taxon>
        <taxon>Onchocercidae</taxon>
        <taxon>Cercopithifilaria</taxon>
    </lineage>
</organism>
<dbReference type="EMBL" id="CAKAEH010001690">
    <property type="protein sequence ID" value="CAG9538667.1"/>
    <property type="molecule type" value="Genomic_DNA"/>
</dbReference>
<sequence length="86" mass="10026">MQNDNHIETETLMSNLVKKILEMKTDFFLMTCRFPLSPSEENIQWLRFAALELALIVFGCMKKFKKADQIRRKREGEGSSENLIDG</sequence>
<keyword evidence="2" id="KW-1185">Reference proteome</keyword>
<reference evidence="1" key="1">
    <citation type="submission" date="2021-09" db="EMBL/GenBank/DDBJ databases">
        <authorList>
            <consortium name="Pathogen Informatics"/>
        </authorList>
    </citation>
    <scope>NUCLEOTIDE SEQUENCE</scope>
</reference>
<protein>
    <submittedName>
        <fullName evidence="1">Uncharacterized protein</fullName>
    </submittedName>
</protein>
<evidence type="ECO:0000313" key="2">
    <source>
        <dbReference type="Proteomes" id="UP000746747"/>
    </source>
</evidence>
<comment type="caution">
    <text evidence="1">The sequence shown here is derived from an EMBL/GenBank/DDBJ whole genome shotgun (WGS) entry which is preliminary data.</text>
</comment>
<proteinExistence type="predicted"/>
<dbReference type="OrthoDB" id="66144at2759"/>
<accession>A0A8J2Q6D6</accession>
<evidence type="ECO:0000313" key="1">
    <source>
        <dbReference type="EMBL" id="CAG9538667.1"/>
    </source>
</evidence>
<dbReference type="Proteomes" id="UP000746747">
    <property type="component" value="Unassembled WGS sequence"/>
</dbReference>
<name>A0A8J2Q6D6_9BILA</name>
<gene>
    <name evidence="1" type="ORF">CJOHNSTONI_LOCUS8355</name>
</gene>